<dbReference type="SUPFAM" id="SSF57959">
    <property type="entry name" value="Leucine zipper domain"/>
    <property type="match status" value="1"/>
</dbReference>
<keyword evidence="3" id="KW-0238">DNA-binding</keyword>
<keyword evidence="4" id="KW-0804">Transcription</keyword>
<evidence type="ECO:0000256" key="6">
    <source>
        <dbReference type="SAM" id="Coils"/>
    </source>
</evidence>
<evidence type="ECO:0000256" key="7">
    <source>
        <dbReference type="SAM" id="Phobius"/>
    </source>
</evidence>
<dbReference type="Gene3D" id="1.20.5.170">
    <property type="match status" value="1"/>
</dbReference>
<dbReference type="FunFam" id="1.20.5.170:FF:000020">
    <property type="entry name" value="BZIP transcription factor"/>
    <property type="match status" value="1"/>
</dbReference>
<comment type="caution">
    <text evidence="9">The sequence shown here is derived from an EMBL/GenBank/DDBJ whole genome shotgun (WGS) entry which is preliminary data.</text>
</comment>
<comment type="subcellular location">
    <subcellularLocation>
        <location evidence="1">Nucleus</location>
    </subcellularLocation>
</comment>
<feature type="transmembrane region" description="Helical" evidence="7">
    <location>
        <begin position="29"/>
        <end position="50"/>
    </location>
</feature>
<sequence length="186" mass="20935">MIRFLSWIPVRCPNGVRSVSIRAHSLSPISTPLLLFVFYVVFLVACSLIIRMTQNPAVAAAERRQKRKLSNRESARRSRMRKQQRLEYLTSTVVQMSDEKARMVVMVAGVTQQRRRLESENSALRAQAVEFAERLQSLSSVLRLVDDVRGAAMEDVSEIPPPVPGLWQSPRPGVPILASADVFECC</sequence>
<reference evidence="9 10" key="1">
    <citation type="journal article" date="2019" name="Nat. Plants">
        <title>Genome sequencing of Musa balbisiana reveals subgenome evolution and function divergence in polyploid bananas.</title>
        <authorList>
            <person name="Yao X."/>
        </authorList>
    </citation>
    <scope>NUCLEOTIDE SEQUENCE [LARGE SCALE GENOMIC DNA]</scope>
    <source>
        <strain evidence="10">cv. DH-PKW</strain>
        <tissue evidence="9">Leaves</tissue>
    </source>
</reference>
<dbReference type="AlphaFoldDB" id="A0A4S8J621"/>
<evidence type="ECO:0000313" key="9">
    <source>
        <dbReference type="EMBL" id="THU56963.1"/>
    </source>
</evidence>
<keyword evidence="2" id="KW-0805">Transcription regulation</keyword>
<dbReference type="Pfam" id="PF00170">
    <property type="entry name" value="bZIP_1"/>
    <property type="match status" value="1"/>
</dbReference>
<dbReference type="PROSITE" id="PS00036">
    <property type="entry name" value="BZIP_BASIC"/>
    <property type="match status" value="1"/>
</dbReference>
<dbReference type="InterPro" id="IPR046347">
    <property type="entry name" value="bZIP_sf"/>
</dbReference>
<dbReference type="GO" id="GO:0005634">
    <property type="term" value="C:nucleus"/>
    <property type="evidence" value="ECO:0007669"/>
    <property type="project" value="UniProtKB-SubCell"/>
</dbReference>
<protein>
    <recommendedName>
        <fullName evidence="8">BZIP domain-containing protein</fullName>
    </recommendedName>
</protein>
<organism evidence="9 10">
    <name type="scientific">Musa balbisiana</name>
    <name type="common">Banana</name>
    <dbReference type="NCBI Taxonomy" id="52838"/>
    <lineage>
        <taxon>Eukaryota</taxon>
        <taxon>Viridiplantae</taxon>
        <taxon>Streptophyta</taxon>
        <taxon>Embryophyta</taxon>
        <taxon>Tracheophyta</taxon>
        <taxon>Spermatophyta</taxon>
        <taxon>Magnoliopsida</taxon>
        <taxon>Liliopsida</taxon>
        <taxon>Zingiberales</taxon>
        <taxon>Musaceae</taxon>
        <taxon>Musa</taxon>
    </lineage>
</organism>
<dbReference type="GO" id="GO:0000976">
    <property type="term" value="F:transcription cis-regulatory region binding"/>
    <property type="evidence" value="ECO:0007669"/>
    <property type="project" value="TreeGrafter"/>
</dbReference>
<dbReference type="CDD" id="cd14702">
    <property type="entry name" value="bZIP_plant_GBF1"/>
    <property type="match status" value="1"/>
</dbReference>
<dbReference type="GO" id="GO:0045893">
    <property type="term" value="P:positive regulation of DNA-templated transcription"/>
    <property type="evidence" value="ECO:0007669"/>
    <property type="project" value="TreeGrafter"/>
</dbReference>
<evidence type="ECO:0000313" key="10">
    <source>
        <dbReference type="Proteomes" id="UP000317650"/>
    </source>
</evidence>
<dbReference type="PANTHER" id="PTHR45764:SF38">
    <property type="entry name" value="BZIP TRANSCRIPTION FACTOR 44"/>
    <property type="match status" value="1"/>
</dbReference>
<keyword evidence="5" id="KW-0539">Nucleus</keyword>
<gene>
    <name evidence="9" type="ORF">C4D60_Mb11t22740</name>
</gene>
<feature type="coiled-coil region" evidence="6">
    <location>
        <begin position="107"/>
        <end position="134"/>
    </location>
</feature>
<keyword evidence="7" id="KW-0812">Transmembrane</keyword>
<name>A0A4S8J621_MUSBA</name>
<evidence type="ECO:0000256" key="1">
    <source>
        <dbReference type="ARBA" id="ARBA00004123"/>
    </source>
</evidence>
<evidence type="ECO:0000256" key="3">
    <source>
        <dbReference type="ARBA" id="ARBA00023125"/>
    </source>
</evidence>
<accession>A0A4S8J621</accession>
<keyword evidence="6" id="KW-0175">Coiled coil</keyword>
<keyword evidence="7" id="KW-1133">Transmembrane helix</keyword>
<keyword evidence="7" id="KW-0472">Membrane</keyword>
<dbReference type="EMBL" id="PYDT01000007">
    <property type="protein sequence ID" value="THU56963.1"/>
    <property type="molecule type" value="Genomic_DNA"/>
</dbReference>
<evidence type="ECO:0000256" key="5">
    <source>
        <dbReference type="ARBA" id="ARBA00023242"/>
    </source>
</evidence>
<evidence type="ECO:0000256" key="2">
    <source>
        <dbReference type="ARBA" id="ARBA00023015"/>
    </source>
</evidence>
<dbReference type="GO" id="GO:0046982">
    <property type="term" value="F:protein heterodimerization activity"/>
    <property type="evidence" value="ECO:0007669"/>
    <property type="project" value="UniProtKB-ARBA"/>
</dbReference>
<dbReference type="PROSITE" id="PS50217">
    <property type="entry name" value="BZIP"/>
    <property type="match status" value="1"/>
</dbReference>
<feature type="domain" description="BZIP" evidence="8">
    <location>
        <begin position="61"/>
        <end position="124"/>
    </location>
</feature>
<dbReference type="InterPro" id="IPR045314">
    <property type="entry name" value="bZIP_plant_GBF1"/>
</dbReference>
<keyword evidence="10" id="KW-1185">Reference proteome</keyword>
<dbReference type="InterPro" id="IPR004827">
    <property type="entry name" value="bZIP"/>
</dbReference>
<dbReference type="Proteomes" id="UP000317650">
    <property type="component" value="Chromosome 11"/>
</dbReference>
<dbReference type="PANTHER" id="PTHR45764">
    <property type="entry name" value="BZIP TRANSCRIPTION FACTOR 44"/>
    <property type="match status" value="1"/>
</dbReference>
<dbReference type="GO" id="GO:0003700">
    <property type="term" value="F:DNA-binding transcription factor activity"/>
    <property type="evidence" value="ECO:0007669"/>
    <property type="project" value="InterPro"/>
</dbReference>
<proteinExistence type="predicted"/>
<evidence type="ECO:0000259" key="8">
    <source>
        <dbReference type="PROSITE" id="PS50217"/>
    </source>
</evidence>
<evidence type="ECO:0000256" key="4">
    <source>
        <dbReference type="ARBA" id="ARBA00023163"/>
    </source>
</evidence>
<dbReference type="SMART" id="SM00338">
    <property type="entry name" value="BRLZ"/>
    <property type="match status" value="1"/>
</dbReference>